<protein>
    <submittedName>
        <fullName evidence="1">Uncharacterized protein</fullName>
    </submittedName>
</protein>
<reference evidence="1 2" key="1">
    <citation type="submission" date="2024-04" db="EMBL/GenBank/DDBJ databases">
        <title>Phyllosticta paracitricarpa is synonymous to the EU quarantine fungus P. citricarpa based on phylogenomic analyses.</title>
        <authorList>
            <consortium name="Lawrence Berkeley National Laboratory"/>
            <person name="Van ingen-buijs V.A."/>
            <person name="Van westerhoven A.C."/>
            <person name="Haridas S."/>
            <person name="Skiadas P."/>
            <person name="Martin F."/>
            <person name="Groenewald J.Z."/>
            <person name="Crous P.W."/>
            <person name="Seidl M.F."/>
        </authorList>
    </citation>
    <scope>NUCLEOTIDE SEQUENCE [LARGE SCALE GENOMIC DNA]</scope>
    <source>
        <strain evidence="1 2">CPC 17464</strain>
    </source>
</reference>
<evidence type="ECO:0000313" key="1">
    <source>
        <dbReference type="EMBL" id="KAK7533774.1"/>
    </source>
</evidence>
<accession>A0ABR1LEW5</accession>
<dbReference type="Proteomes" id="UP001360953">
    <property type="component" value="Unassembled WGS sequence"/>
</dbReference>
<sequence>MHLDANQVSAKCVSQSVSQTDPCIKQAFYPNIASNLNLASRGNLEFFFAFCSPTCLPACLPTHLLRRVYCTVYLAVPPLSSPVEVPRRATDTHSLAPVALATAVRYVTVLQPESQLASGRPHCLDHGRPPSTQPHDVGWVGHLQTILYDGHAGDFFDPAINHQPTSNGHHRSASCATHTVRPAPHAPRATINATYLCAVCLPRRRLDAQDATDLLACLRASATAGAGAGAAQAGGGAVAVQRYDDGPTPQRDARQRCGRDGGYLVLSRLVLLGKKL</sequence>
<dbReference type="EMBL" id="JBBPEH010000009">
    <property type="protein sequence ID" value="KAK7533774.1"/>
    <property type="molecule type" value="Genomic_DNA"/>
</dbReference>
<keyword evidence="2" id="KW-1185">Reference proteome</keyword>
<organism evidence="1 2">
    <name type="scientific">Phyllosticta citribraziliensis</name>
    <dbReference type="NCBI Taxonomy" id="989973"/>
    <lineage>
        <taxon>Eukaryota</taxon>
        <taxon>Fungi</taxon>
        <taxon>Dikarya</taxon>
        <taxon>Ascomycota</taxon>
        <taxon>Pezizomycotina</taxon>
        <taxon>Dothideomycetes</taxon>
        <taxon>Dothideomycetes incertae sedis</taxon>
        <taxon>Botryosphaeriales</taxon>
        <taxon>Phyllostictaceae</taxon>
        <taxon>Phyllosticta</taxon>
    </lineage>
</organism>
<name>A0ABR1LEW5_9PEZI</name>
<dbReference type="GeneID" id="92029293"/>
<evidence type="ECO:0000313" key="2">
    <source>
        <dbReference type="Proteomes" id="UP001360953"/>
    </source>
</evidence>
<comment type="caution">
    <text evidence="1">The sequence shown here is derived from an EMBL/GenBank/DDBJ whole genome shotgun (WGS) entry which is preliminary data.</text>
</comment>
<gene>
    <name evidence="1" type="ORF">J3D65DRAFT_454775</name>
</gene>
<proteinExistence type="predicted"/>
<dbReference type="RefSeq" id="XP_066652813.1">
    <property type="nucleotide sequence ID" value="XM_066796387.1"/>
</dbReference>